<evidence type="ECO:0000313" key="3">
    <source>
        <dbReference type="Proteomes" id="UP000481861"/>
    </source>
</evidence>
<sequence length="294" mass="32102">MERTAEPVLSRANRCVQRPRAGVVGRLPSELRLRTASQQLWSSRITRASKATRRPEACGGRRGRLELFREVGGGAQDNPTATTSRRHIASMFCFLVSGSVRRAGQEQARRCLAIYGELAAGSLRAWRSSCAVTLQAPSRPLGYLWLRVKQVSRGFSHDSPVLCVAASDAAATSVSRFLCAVASVSSVVLQAVEEGEERETSLGSGSEQAGRTRSSSNATALSVCSPRCRRRDSRLVEHRNSPLQARKKKNRGPWPRTGRRLAALARCARHLGCHGRQGVQNRASARRPSCSCLR</sequence>
<evidence type="ECO:0000256" key="1">
    <source>
        <dbReference type="SAM" id="MobiDB-lite"/>
    </source>
</evidence>
<proteinExistence type="predicted"/>
<protein>
    <submittedName>
        <fullName evidence="2">Uncharacterized protein</fullName>
    </submittedName>
</protein>
<dbReference type="AlphaFoldDB" id="A0A7C8M9R9"/>
<dbReference type="EMBL" id="JAADJZ010000009">
    <property type="protein sequence ID" value="KAF2872636.1"/>
    <property type="molecule type" value="Genomic_DNA"/>
</dbReference>
<organism evidence="2 3">
    <name type="scientific">Massariosphaeria phaeospora</name>
    <dbReference type="NCBI Taxonomy" id="100035"/>
    <lineage>
        <taxon>Eukaryota</taxon>
        <taxon>Fungi</taxon>
        <taxon>Dikarya</taxon>
        <taxon>Ascomycota</taxon>
        <taxon>Pezizomycotina</taxon>
        <taxon>Dothideomycetes</taxon>
        <taxon>Pleosporomycetidae</taxon>
        <taxon>Pleosporales</taxon>
        <taxon>Pleosporales incertae sedis</taxon>
        <taxon>Massariosphaeria</taxon>
    </lineage>
</organism>
<feature type="region of interest" description="Disordered" evidence="1">
    <location>
        <begin position="198"/>
        <end position="223"/>
    </location>
</feature>
<comment type="caution">
    <text evidence="2">The sequence shown here is derived from an EMBL/GenBank/DDBJ whole genome shotgun (WGS) entry which is preliminary data.</text>
</comment>
<feature type="region of interest" description="Disordered" evidence="1">
    <location>
        <begin position="235"/>
        <end position="256"/>
    </location>
</feature>
<evidence type="ECO:0000313" key="2">
    <source>
        <dbReference type="EMBL" id="KAF2872636.1"/>
    </source>
</evidence>
<reference evidence="2 3" key="1">
    <citation type="submission" date="2020-01" db="EMBL/GenBank/DDBJ databases">
        <authorList>
            <consortium name="DOE Joint Genome Institute"/>
            <person name="Haridas S."/>
            <person name="Albert R."/>
            <person name="Binder M."/>
            <person name="Bloem J."/>
            <person name="Labutti K."/>
            <person name="Salamov A."/>
            <person name="Andreopoulos B."/>
            <person name="Baker S.E."/>
            <person name="Barry K."/>
            <person name="Bills G."/>
            <person name="Bluhm B.H."/>
            <person name="Cannon C."/>
            <person name="Castanera R."/>
            <person name="Culley D.E."/>
            <person name="Daum C."/>
            <person name="Ezra D."/>
            <person name="Gonzalez J.B."/>
            <person name="Henrissat B."/>
            <person name="Kuo A."/>
            <person name="Liang C."/>
            <person name="Lipzen A."/>
            <person name="Lutzoni F."/>
            <person name="Magnuson J."/>
            <person name="Mondo S."/>
            <person name="Nolan M."/>
            <person name="Ohm R."/>
            <person name="Pangilinan J."/>
            <person name="Park H.-J.H."/>
            <person name="Ramirez L."/>
            <person name="Alfaro M."/>
            <person name="Sun H."/>
            <person name="Tritt A."/>
            <person name="Yoshinaga Y."/>
            <person name="Zwiers L.-H.L."/>
            <person name="Turgeon B.G."/>
            <person name="Goodwin S.B."/>
            <person name="Spatafora J.W."/>
            <person name="Crous P.W."/>
            <person name="Grigoriev I.V."/>
        </authorList>
    </citation>
    <scope>NUCLEOTIDE SEQUENCE [LARGE SCALE GENOMIC DNA]</scope>
    <source>
        <strain evidence="2 3">CBS 611.86</strain>
    </source>
</reference>
<gene>
    <name evidence="2" type="ORF">BDV95DRAFT_593969</name>
</gene>
<name>A0A7C8M9R9_9PLEO</name>
<feature type="compositionally biased region" description="Polar residues" evidence="1">
    <location>
        <begin position="201"/>
        <end position="222"/>
    </location>
</feature>
<accession>A0A7C8M9R9</accession>
<keyword evidence="3" id="KW-1185">Reference proteome</keyword>
<dbReference type="Proteomes" id="UP000481861">
    <property type="component" value="Unassembled WGS sequence"/>
</dbReference>